<protein>
    <submittedName>
        <fullName evidence="2">Uncharacterized protein</fullName>
    </submittedName>
</protein>
<reference evidence="2" key="1">
    <citation type="journal article" date="2022" name="bioRxiv">
        <title>Sequencing and chromosome-scale assembly of the giantPleurodeles waltlgenome.</title>
        <authorList>
            <person name="Brown T."/>
            <person name="Elewa A."/>
            <person name="Iarovenko S."/>
            <person name="Subramanian E."/>
            <person name="Araus A.J."/>
            <person name="Petzold A."/>
            <person name="Susuki M."/>
            <person name="Suzuki K.-i.T."/>
            <person name="Hayashi T."/>
            <person name="Toyoda A."/>
            <person name="Oliveira C."/>
            <person name="Osipova E."/>
            <person name="Leigh N.D."/>
            <person name="Simon A."/>
            <person name="Yun M.H."/>
        </authorList>
    </citation>
    <scope>NUCLEOTIDE SEQUENCE</scope>
    <source>
        <strain evidence="2">20211129_DDA</strain>
        <tissue evidence="2">Liver</tissue>
    </source>
</reference>
<feature type="compositionally biased region" description="Polar residues" evidence="1">
    <location>
        <begin position="62"/>
        <end position="77"/>
    </location>
</feature>
<sequence length="122" mass="14107">MIRGRTARRTAWRAIDSSLRALRFPCSLLDRRRTQELGGFGAQREPAKPEGVQQEQLVEDSCSGSQLVTKKCSASHQNPEDSVGRQSRAESHLRRAHPDRRHQRMPPDFEDHRNRILSHQMR</sequence>
<feature type="region of interest" description="Disordered" evidence="1">
    <location>
        <begin position="37"/>
        <end position="122"/>
    </location>
</feature>
<dbReference type="Proteomes" id="UP001066276">
    <property type="component" value="Chromosome 6"/>
</dbReference>
<keyword evidence="3" id="KW-1185">Reference proteome</keyword>
<proteinExistence type="predicted"/>
<feature type="compositionally biased region" description="Basic and acidic residues" evidence="1">
    <location>
        <begin position="105"/>
        <end position="114"/>
    </location>
</feature>
<feature type="compositionally biased region" description="Basic residues" evidence="1">
    <location>
        <begin position="94"/>
        <end position="104"/>
    </location>
</feature>
<evidence type="ECO:0000313" key="3">
    <source>
        <dbReference type="Proteomes" id="UP001066276"/>
    </source>
</evidence>
<organism evidence="2 3">
    <name type="scientific">Pleurodeles waltl</name>
    <name type="common">Iberian ribbed newt</name>
    <dbReference type="NCBI Taxonomy" id="8319"/>
    <lineage>
        <taxon>Eukaryota</taxon>
        <taxon>Metazoa</taxon>
        <taxon>Chordata</taxon>
        <taxon>Craniata</taxon>
        <taxon>Vertebrata</taxon>
        <taxon>Euteleostomi</taxon>
        <taxon>Amphibia</taxon>
        <taxon>Batrachia</taxon>
        <taxon>Caudata</taxon>
        <taxon>Salamandroidea</taxon>
        <taxon>Salamandridae</taxon>
        <taxon>Pleurodelinae</taxon>
        <taxon>Pleurodeles</taxon>
    </lineage>
</organism>
<name>A0AAV7QT46_PLEWA</name>
<gene>
    <name evidence="2" type="ORF">NDU88_008840</name>
</gene>
<evidence type="ECO:0000256" key="1">
    <source>
        <dbReference type="SAM" id="MobiDB-lite"/>
    </source>
</evidence>
<evidence type="ECO:0000313" key="2">
    <source>
        <dbReference type="EMBL" id="KAJ1142526.1"/>
    </source>
</evidence>
<accession>A0AAV7QT46</accession>
<feature type="compositionally biased region" description="Basic and acidic residues" evidence="1">
    <location>
        <begin position="78"/>
        <end position="93"/>
    </location>
</feature>
<dbReference type="EMBL" id="JANPWB010000010">
    <property type="protein sequence ID" value="KAJ1142526.1"/>
    <property type="molecule type" value="Genomic_DNA"/>
</dbReference>
<dbReference type="AlphaFoldDB" id="A0AAV7QT46"/>
<comment type="caution">
    <text evidence="2">The sequence shown here is derived from an EMBL/GenBank/DDBJ whole genome shotgun (WGS) entry which is preliminary data.</text>
</comment>